<proteinExistence type="predicted"/>
<sequence>THAAKLGKVEDVDTVLECFEGELDGYESSRGFEF</sequence>
<dbReference type="EMBL" id="BARU01047026">
    <property type="protein sequence ID" value="GAH95734.1"/>
    <property type="molecule type" value="Genomic_DNA"/>
</dbReference>
<name>X1KZW2_9ZZZZ</name>
<dbReference type="AlphaFoldDB" id="X1KZW2"/>
<organism evidence="1">
    <name type="scientific">marine sediment metagenome</name>
    <dbReference type="NCBI Taxonomy" id="412755"/>
    <lineage>
        <taxon>unclassified sequences</taxon>
        <taxon>metagenomes</taxon>
        <taxon>ecological metagenomes</taxon>
    </lineage>
</organism>
<comment type="caution">
    <text evidence="1">The sequence shown here is derived from an EMBL/GenBank/DDBJ whole genome shotgun (WGS) entry which is preliminary data.</text>
</comment>
<protein>
    <submittedName>
        <fullName evidence="1">Uncharacterized protein</fullName>
    </submittedName>
</protein>
<gene>
    <name evidence="1" type="ORF">S03H2_70660</name>
</gene>
<feature type="non-terminal residue" evidence="1">
    <location>
        <position position="1"/>
    </location>
</feature>
<accession>X1KZW2</accession>
<reference evidence="1" key="1">
    <citation type="journal article" date="2014" name="Front. Microbiol.">
        <title>High frequency of phylogenetically diverse reductive dehalogenase-homologous genes in deep subseafloor sedimentary metagenomes.</title>
        <authorList>
            <person name="Kawai M."/>
            <person name="Futagami T."/>
            <person name="Toyoda A."/>
            <person name="Takaki Y."/>
            <person name="Nishi S."/>
            <person name="Hori S."/>
            <person name="Arai W."/>
            <person name="Tsubouchi T."/>
            <person name="Morono Y."/>
            <person name="Uchiyama I."/>
            <person name="Ito T."/>
            <person name="Fujiyama A."/>
            <person name="Inagaki F."/>
            <person name="Takami H."/>
        </authorList>
    </citation>
    <scope>NUCLEOTIDE SEQUENCE</scope>
    <source>
        <strain evidence="1">Expedition CK06-06</strain>
    </source>
</reference>
<evidence type="ECO:0000313" key="1">
    <source>
        <dbReference type="EMBL" id="GAH95734.1"/>
    </source>
</evidence>